<dbReference type="AlphaFoldDB" id="A0A1N6TXU6"/>
<dbReference type="InterPro" id="IPR050900">
    <property type="entry name" value="Transposase_IS3/IS150/IS904"/>
</dbReference>
<gene>
    <name evidence="2" type="ORF">SAMN05878282_105257</name>
</gene>
<protein>
    <submittedName>
        <fullName evidence="2">HTH-like domain-containing protein</fullName>
    </submittedName>
</protein>
<dbReference type="Pfam" id="PF13276">
    <property type="entry name" value="HTH_21"/>
    <property type="match status" value="1"/>
</dbReference>
<dbReference type="InterPro" id="IPR025948">
    <property type="entry name" value="HTH-like_dom"/>
</dbReference>
<dbReference type="PANTHER" id="PTHR46889">
    <property type="entry name" value="TRANSPOSASE INSF FOR INSERTION SEQUENCE IS3B-RELATED"/>
    <property type="match status" value="1"/>
</dbReference>
<accession>A0A1N6TXU6</accession>
<evidence type="ECO:0000259" key="1">
    <source>
        <dbReference type="Pfam" id="PF13276"/>
    </source>
</evidence>
<feature type="domain" description="HTH-like" evidence="1">
    <location>
        <begin position="46"/>
        <end position="96"/>
    </location>
</feature>
<dbReference type="Proteomes" id="UP000185841">
    <property type="component" value="Unassembled WGS sequence"/>
</dbReference>
<evidence type="ECO:0000313" key="3">
    <source>
        <dbReference type="Proteomes" id="UP000185841"/>
    </source>
</evidence>
<reference evidence="2 3" key="1">
    <citation type="submission" date="2017-01" db="EMBL/GenBank/DDBJ databases">
        <authorList>
            <person name="Mah S.A."/>
            <person name="Swanson W.J."/>
            <person name="Moy G.W."/>
            <person name="Vacquier V.D."/>
        </authorList>
    </citation>
    <scope>NUCLEOTIDE SEQUENCE [LARGE SCALE GENOMIC DNA]</scope>
    <source>
        <strain evidence="2 3">RU36E</strain>
    </source>
</reference>
<organism evidence="2 3">
    <name type="scientific">Aquipseudomonas alcaligenes</name>
    <name type="common">Pseudomonas alcaligenes</name>
    <dbReference type="NCBI Taxonomy" id="43263"/>
    <lineage>
        <taxon>Bacteria</taxon>
        <taxon>Pseudomonadati</taxon>
        <taxon>Pseudomonadota</taxon>
        <taxon>Gammaproteobacteria</taxon>
        <taxon>Pseudomonadales</taxon>
        <taxon>Pseudomonadaceae</taxon>
        <taxon>Aquipseudomonas</taxon>
    </lineage>
</organism>
<dbReference type="EMBL" id="FTMP01000005">
    <property type="protein sequence ID" value="SIQ58071.1"/>
    <property type="molecule type" value="Genomic_DNA"/>
</dbReference>
<evidence type="ECO:0000313" key="2">
    <source>
        <dbReference type="EMBL" id="SIQ58071.1"/>
    </source>
</evidence>
<dbReference type="PANTHER" id="PTHR46889:SF4">
    <property type="entry name" value="TRANSPOSASE INSO FOR INSERTION SEQUENCE ELEMENT IS911B-RELATED"/>
    <property type="match status" value="1"/>
</dbReference>
<name>A0A1N6TXU6_AQUAC</name>
<sequence>MKYRFINEHRHQHAVTTMCRVLRIARAGFYQWLHKPVSDRAREDGRLLQLIRDSYVANRGAYGALRVFGDLREAGETCGKHRVARLMRTHKIKALRGYKAPRPIAGRPSILRPIISTESSLSMLPIRPG</sequence>
<proteinExistence type="predicted"/>